<keyword evidence="1" id="KW-1133">Transmembrane helix</keyword>
<dbReference type="AlphaFoldDB" id="A0A843SFT6"/>
<evidence type="ECO:0000313" key="2">
    <source>
        <dbReference type="EMBL" id="MQA22052.1"/>
    </source>
</evidence>
<dbReference type="Proteomes" id="UP000444318">
    <property type="component" value="Unassembled WGS sequence"/>
</dbReference>
<keyword evidence="1" id="KW-0812">Transmembrane</keyword>
<keyword evidence="1" id="KW-0472">Membrane</keyword>
<dbReference type="Pfam" id="PF11752">
    <property type="entry name" value="DUF3309"/>
    <property type="match status" value="1"/>
</dbReference>
<organism evidence="2 3">
    <name type="scientific">Rugamonas rivuli</name>
    <dbReference type="NCBI Taxonomy" id="2743358"/>
    <lineage>
        <taxon>Bacteria</taxon>
        <taxon>Pseudomonadati</taxon>
        <taxon>Pseudomonadota</taxon>
        <taxon>Betaproteobacteria</taxon>
        <taxon>Burkholderiales</taxon>
        <taxon>Oxalobacteraceae</taxon>
        <taxon>Telluria group</taxon>
        <taxon>Rugamonas</taxon>
    </lineage>
</organism>
<proteinExistence type="predicted"/>
<reference evidence="2 3" key="1">
    <citation type="submission" date="2019-10" db="EMBL/GenBank/DDBJ databases">
        <title>Two novel species isolated from a subtropical stream in China.</title>
        <authorList>
            <person name="Lu H."/>
        </authorList>
    </citation>
    <scope>NUCLEOTIDE SEQUENCE [LARGE SCALE GENOMIC DNA]</scope>
    <source>
        <strain evidence="2 3">FT103W</strain>
    </source>
</reference>
<dbReference type="InterPro" id="IPR021738">
    <property type="entry name" value="DUF3309"/>
</dbReference>
<protein>
    <submittedName>
        <fullName evidence="2">DUF3309 family protein</fullName>
    </submittedName>
</protein>
<dbReference type="RefSeq" id="WP_152807516.1">
    <property type="nucleotide sequence ID" value="NZ_WHUF01000005.1"/>
</dbReference>
<evidence type="ECO:0000256" key="1">
    <source>
        <dbReference type="SAM" id="Phobius"/>
    </source>
</evidence>
<evidence type="ECO:0000313" key="3">
    <source>
        <dbReference type="Proteomes" id="UP000444318"/>
    </source>
</evidence>
<name>A0A843SFT6_9BURK</name>
<feature type="transmembrane region" description="Helical" evidence="1">
    <location>
        <begin position="28"/>
        <end position="47"/>
    </location>
</feature>
<keyword evidence="3" id="KW-1185">Reference proteome</keyword>
<sequence>MGTIILIILVLALIGALPAWPHSRSWGYAPSGITGLIVVILLIMLLTGRL</sequence>
<accession>A0A843SFT6</accession>
<dbReference type="EMBL" id="WHUF01000005">
    <property type="protein sequence ID" value="MQA22052.1"/>
    <property type="molecule type" value="Genomic_DNA"/>
</dbReference>
<gene>
    <name evidence="2" type="ORF">GEV01_21290</name>
</gene>
<comment type="caution">
    <text evidence="2">The sequence shown here is derived from an EMBL/GenBank/DDBJ whole genome shotgun (WGS) entry which is preliminary data.</text>
</comment>